<gene>
    <name evidence="6 7" type="primary">fliP</name>
    <name evidence="7" type="ORF">H8S18_00095</name>
</gene>
<dbReference type="EMBL" id="JACOON010000001">
    <property type="protein sequence ID" value="MBC5646746.1"/>
    <property type="molecule type" value="Genomic_DNA"/>
</dbReference>
<evidence type="ECO:0000256" key="2">
    <source>
        <dbReference type="ARBA" id="ARBA00022475"/>
    </source>
</evidence>
<keyword evidence="6" id="KW-1005">Bacterial flagellum biogenesis</keyword>
<sequence>MRLKKKAAAKLVILIVVLLAVLIVFSGCSAAQTEEGDTVDSGGGPIAQLVGSRSTSLQIVGLLTILAIAPSILLMFTGFTRIVIVLSFTRNALGLQQMPPNQVMIGLALFLTFFIMSPVFGQIKTEAIDPYIAQEITFEEAADAAEEPIREFMLMQTYKEDLNMFMEFSNVTDAESIDEVPITTIMPAFITSELKRGFMIGFFIYIPFIVIDMVVSSTLMAMGMMMLPPIVISLPFKVLLFILVDGWTLTMQTLLATFNTFT</sequence>
<keyword evidence="5 6" id="KW-0472">Membrane</keyword>
<evidence type="ECO:0000256" key="6">
    <source>
        <dbReference type="RuleBase" id="RU362069"/>
    </source>
</evidence>
<dbReference type="RefSeq" id="WP_186856293.1">
    <property type="nucleotide sequence ID" value="NZ_JACOON010000001.1"/>
</dbReference>
<dbReference type="InterPro" id="IPR005837">
    <property type="entry name" value="FliP"/>
</dbReference>
<comment type="function">
    <text evidence="6">Plays a role in the flagellum-specific transport system.</text>
</comment>
<name>A0ABR7EBL6_9FIRM</name>
<evidence type="ECO:0000256" key="1">
    <source>
        <dbReference type="ARBA" id="ARBA00006257"/>
    </source>
</evidence>
<keyword evidence="6" id="KW-0813">Transport</keyword>
<keyword evidence="8" id="KW-1185">Reference proteome</keyword>
<evidence type="ECO:0000313" key="7">
    <source>
        <dbReference type="EMBL" id="MBC5646746.1"/>
    </source>
</evidence>
<dbReference type="PANTHER" id="PTHR30587:SF2">
    <property type="entry name" value="SURFACE PRESENTATION OF ANTIGENS PROTEIN SPAP"/>
    <property type="match status" value="1"/>
</dbReference>
<feature type="transmembrane region" description="Helical" evidence="6">
    <location>
        <begin position="103"/>
        <end position="121"/>
    </location>
</feature>
<evidence type="ECO:0000256" key="4">
    <source>
        <dbReference type="ARBA" id="ARBA00022989"/>
    </source>
</evidence>
<keyword evidence="3 6" id="KW-0812">Transmembrane</keyword>
<protein>
    <recommendedName>
        <fullName evidence="6">Flagellar biosynthetic protein FliP</fullName>
    </recommendedName>
</protein>
<keyword evidence="6" id="KW-0653">Protein transport</keyword>
<keyword evidence="6" id="KW-1006">Bacterial flagellum protein export</keyword>
<dbReference type="PRINTS" id="PR00951">
    <property type="entry name" value="FLGBIOSNFLIP"/>
</dbReference>
<keyword evidence="2 6" id="KW-1003">Cell membrane</keyword>
<organism evidence="7 8">
    <name type="scientific">Christensenella tenuis</name>
    <dbReference type="NCBI Taxonomy" id="2763033"/>
    <lineage>
        <taxon>Bacteria</taxon>
        <taxon>Bacillati</taxon>
        <taxon>Bacillota</taxon>
        <taxon>Clostridia</taxon>
        <taxon>Christensenellales</taxon>
        <taxon>Christensenellaceae</taxon>
        <taxon>Christensenella</taxon>
    </lineage>
</organism>
<dbReference type="PANTHER" id="PTHR30587">
    <property type="entry name" value="FLAGELLAR BIOSYNTHETIC PROTEIN FLIP"/>
    <property type="match status" value="1"/>
</dbReference>
<comment type="subcellular location">
    <subcellularLocation>
        <location evidence="6">Cell membrane</location>
        <topology evidence="6">Multi-pass membrane protein</topology>
    </subcellularLocation>
    <subcellularLocation>
        <location evidence="6">Bacterial flagellum basal body</location>
    </subcellularLocation>
</comment>
<proteinExistence type="inferred from homology"/>
<evidence type="ECO:0000256" key="3">
    <source>
        <dbReference type="ARBA" id="ARBA00022692"/>
    </source>
</evidence>
<dbReference type="NCBIfam" id="NF009438">
    <property type="entry name" value="PRK12797.1"/>
    <property type="match status" value="1"/>
</dbReference>
<evidence type="ECO:0000256" key="5">
    <source>
        <dbReference type="ARBA" id="ARBA00023136"/>
    </source>
</evidence>
<feature type="transmembrane region" description="Helical" evidence="6">
    <location>
        <begin position="202"/>
        <end position="226"/>
    </location>
</feature>
<accession>A0ABR7EBL6</accession>
<keyword evidence="4 6" id="KW-1133">Transmembrane helix</keyword>
<dbReference type="Pfam" id="PF00813">
    <property type="entry name" value="FliP"/>
    <property type="match status" value="1"/>
</dbReference>
<feature type="transmembrane region" description="Helical" evidence="6">
    <location>
        <begin position="238"/>
        <end position="258"/>
    </location>
</feature>
<dbReference type="NCBIfam" id="TIGR01103">
    <property type="entry name" value="fliP"/>
    <property type="match status" value="1"/>
</dbReference>
<dbReference type="Proteomes" id="UP000606889">
    <property type="component" value="Unassembled WGS sequence"/>
</dbReference>
<feature type="transmembrane region" description="Helical" evidence="6">
    <location>
        <begin position="59"/>
        <end position="83"/>
    </location>
</feature>
<dbReference type="InterPro" id="IPR005838">
    <property type="entry name" value="T3SS_IM_P"/>
</dbReference>
<reference evidence="7 8" key="1">
    <citation type="submission" date="2020-08" db="EMBL/GenBank/DDBJ databases">
        <title>Genome public.</title>
        <authorList>
            <person name="Liu C."/>
            <person name="Sun Q."/>
        </authorList>
    </citation>
    <scope>NUCLEOTIDE SEQUENCE [LARGE SCALE GENOMIC DNA]</scope>
    <source>
        <strain evidence="7 8">NSJ-35</strain>
    </source>
</reference>
<dbReference type="PRINTS" id="PR01302">
    <property type="entry name" value="TYPE3IMPPROT"/>
</dbReference>
<dbReference type="PROSITE" id="PS01061">
    <property type="entry name" value="FLIP_2"/>
    <property type="match status" value="1"/>
</dbReference>
<keyword evidence="7" id="KW-0969">Cilium</keyword>
<evidence type="ECO:0000313" key="8">
    <source>
        <dbReference type="Proteomes" id="UP000606889"/>
    </source>
</evidence>
<comment type="caution">
    <text evidence="7">The sequence shown here is derived from an EMBL/GenBank/DDBJ whole genome shotgun (WGS) entry which is preliminary data.</text>
</comment>
<comment type="similarity">
    <text evidence="1 6">Belongs to the FliP/MopC/SpaP family.</text>
</comment>
<dbReference type="PROSITE" id="PS51257">
    <property type="entry name" value="PROKAR_LIPOPROTEIN"/>
    <property type="match status" value="1"/>
</dbReference>
<keyword evidence="7" id="KW-0282">Flagellum</keyword>
<keyword evidence="7" id="KW-0966">Cell projection</keyword>